<dbReference type="InterPro" id="IPR010662">
    <property type="entry name" value="RBBP9/YdeN"/>
</dbReference>
<evidence type="ECO:0000313" key="2">
    <source>
        <dbReference type="Proteomes" id="UP000502415"/>
    </source>
</evidence>
<sequence length="181" mass="19786">MKCDILILAGLWNSGPQHWQSHWERKYPAWTRAAHRDWNNPERDEWVAELDAAIAACQGKPILVAHSLGCMLVNQWAQSGSRLEVAGAFLVAPSDTDADSYPVGSNGFSPVPMEALPFPSLVVASSDDPYVTPERARAFAAAWGSRLVEIGNAGHVNADSGYGAWPEGERLLEDFCRDLNP</sequence>
<dbReference type="Proteomes" id="UP000502415">
    <property type="component" value="Chromosome"/>
</dbReference>
<name>A0A7Z2VYG1_9BURK</name>
<dbReference type="EMBL" id="CP051685">
    <property type="protein sequence ID" value="QJE01439.1"/>
    <property type="molecule type" value="Genomic_DNA"/>
</dbReference>
<gene>
    <name evidence="1" type="ORF">HH212_16490</name>
</gene>
<evidence type="ECO:0000313" key="1">
    <source>
        <dbReference type="EMBL" id="QJE01439.1"/>
    </source>
</evidence>
<dbReference type="InterPro" id="IPR029058">
    <property type="entry name" value="AB_hydrolase_fold"/>
</dbReference>
<dbReference type="GO" id="GO:0016787">
    <property type="term" value="F:hydrolase activity"/>
    <property type="evidence" value="ECO:0007669"/>
    <property type="project" value="UniProtKB-KW"/>
</dbReference>
<protein>
    <submittedName>
        <fullName evidence="1">Alpha/beta hydrolase</fullName>
    </submittedName>
</protein>
<dbReference type="AlphaFoldDB" id="A0A7Z2VYG1"/>
<dbReference type="Gene3D" id="3.40.50.1820">
    <property type="entry name" value="alpha/beta hydrolase"/>
    <property type="match status" value="1"/>
</dbReference>
<organism evidence="1 2">
    <name type="scientific">Massilia forsythiae</name>
    <dbReference type="NCBI Taxonomy" id="2728020"/>
    <lineage>
        <taxon>Bacteria</taxon>
        <taxon>Pseudomonadati</taxon>
        <taxon>Pseudomonadota</taxon>
        <taxon>Betaproteobacteria</taxon>
        <taxon>Burkholderiales</taxon>
        <taxon>Oxalobacteraceae</taxon>
        <taxon>Telluria group</taxon>
        <taxon>Massilia</taxon>
    </lineage>
</organism>
<dbReference type="RefSeq" id="WP_170203464.1">
    <property type="nucleotide sequence ID" value="NZ_CP051685.1"/>
</dbReference>
<keyword evidence="1" id="KW-0378">Hydrolase</keyword>
<proteinExistence type="predicted"/>
<keyword evidence="2" id="KW-1185">Reference proteome</keyword>
<dbReference type="SUPFAM" id="SSF53474">
    <property type="entry name" value="alpha/beta-Hydrolases"/>
    <property type="match status" value="1"/>
</dbReference>
<dbReference type="Pfam" id="PF06821">
    <property type="entry name" value="Ser_hydrolase"/>
    <property type="match status" value="1"/>
</dbReference>
<dbReference type="KEGG" id="mfy:HH212_16490"/>
<accession>A0A7Z2VYG1</accession>
<reference evidence="1 2" key="1">
    <citation type="submission" date="2020-04" db="EMBL/GenBank/DDBJ databases">
        <title>Genome sequencing of novel species.</title>
        <authorList>
            <person name="Heo J."/>
            <person name="Kim S.-J."/>
            <person name="Kim J.-S."/>
            <person name="Hong S.-B."/>
            <person name="Kwon S.-W."/>
        </authorList>
    </citation>
    <scope>NUCLEOTIDE SEQUENCE [LARGE SCALE GENOMIC DNA]</scope>
    <source>
        <strain evidence="1 2">GN2-R2</strain>
    </source>
</reference>